<evidence type="ECO:0000313" key="2">
    <source>
        <dbReference type="EMBL" id="QGM46391.1"/>
    </source>
</evidence>
<dbReference type="Gene3D" id="2.30.30.240">
    <property type="entry name" value="PRC-barrel domain"/>
    <property type="match status" value="1"/>
</dbReference>
<dbReference type="EMBL" id="CP046052">
    <property type="protein sequence ID" value="QGM46391.1"/>
    <property type="molecule type" value="Genomic_DNA"/>
</dbReference>
<dbReference type="PANTHER" id="PTHR36505:SF1">
    <property type="entry name" value="BLR1072 PROTEIN"/>
    <property type="match status" value="1"/>
</dbReference>
<dbReference type="KEGG" id="mhey:H2LOC_012185"/>
<dbReference type="RefSeq" id="WP_136496637.1">
    <property type="nucleotide sequence ID" value="NZ_CP046052.1"/>
</dbReference>
<dbReference type="Pfam" id="PF05239">
    <property type="entry name" value="PRC"/>
    <property type="match status" value="1"/>
</dbReference>
<organism evidence="2 3">
    <name type="scientific">Methylocystis heyeri</name>
    <dbReference type="NCBI Taxonomy" id="391905"/>
    <lineage>
        <taxon>Bacteria</taxon>
        <taxon>Pseudomonadati</taxon>
        <taxon>Pseudomonadota</taxon>
        <taxon>Alphaproteobacteria</taxon>
        <taxon>Hyphomicrobiales</taxon>
        <taxon>Methylocystaceae</taxon>
        <taxon>Methylocystis</taxon>
    </lineage>
</organism>
<gene>
    <name evidence="2" type="ORF">H2LOC_012185</name>
</gene>
<dbReference type="SUPFAM" id="SSF50346">
    <property type="entry name" value="PRC-barrel domain"/>
    <property type="match status" value="1"/>
</dbReference>
<proteinExistence type="predicted"/>
<evidence type="ECO:0000259" key="1">
    <source>
        <dbReference type="Pfam" id="PF05239"/>
    </source>
</evidence>
<evidence type="ECO:0000313" key="3">
    <source>
        <dbReference type="Proteomes" id="UP000309061"/>
    </source>
</evidence>
<dbReference type="InterPro" id="IPR027275">
    <property type="entry name" value="PRC-brl_dom"/>
</dbReference>
<dbReference type="PANTHER" id="PTHR36505">
    <property type="entry name" value="BLR1072 PROTEIN"/>
    <property type="match status" value="1"/>
</dbReference>
<name>A0A6B8KHC1_9HYPH</name>
<feature type="domain" description="PRC-barrel" evidence="1">
    <location>
        <begin position="17"/>
        <end position="75"/>
    </location>
</feature>
<protein>
    <submittedName>
        <fullName evidence="2">PRC-barrel domain containing protein</fullName>
    </submittedName>
</protein>
<dbReference type="InterPro" id="IPR011033">
    <property type="entry name" value="PRC_barrel-like_sf"/>
</dbReference>
<keyword evidence="3" id="KW-1185">Reference proteome</keyword>
<dbReference type="Proteomes" id="UP000309061">
    <property type="component" value="Chromosome"/>
</dbReference>
<accession>A0A6B8KHC1</accession>
<reference evidence="2 3" key="1">
    <citation type="submission" date="2019-11" db="EMBL/GenBank/DDBJ databases">
        <title>The genome sequence of Methylocystis heyeri.</title>
        <authorList>
            <person name="Oshkin I.Y."/>
            <person name="Miroshnikov K."/>
            <person name="Dedysh S.N."/>
        </authorList>
    </citation>
    <scope>NUCLEOTIDE SEQUENCE [LARGE SCALE GENOMIC DNA]</scope>
    <source>
        <strain evidence="2 3">H2</strain>
    </source>
</reference>
<dbReference type="OrthoDB" id="7274881at2"/>
<dbReference type="AlphaFoldDB" id="A0A6B8KHC1"/>
<sequence length="128" mass="14230">MATASYGKLNLISSQHIDGAAVYDSGGKEIGQIDHLMIDRITGRVLYAVVNFSGFMALHPGSHPIPWASLRFDAARAGYVTDVTQEMVESAPEYFDESWTDRVWETRVHQHYGARPYWEEGAAIAAAR</sequence>